<comment type="caution">
    <text evidence="1">The sequence shown here is derived from an EMBL/GenBank/DDBJ whole genome shotgun (WGS) entry which is preliminary data.</text>
</comment>
<dbReference type="GO" id="GO:0042585">
    <property type="term" value="C:germinal vesicle"/>
    <property type="evidence" value="ECO:0007669"/>
    <property type="project" value="TreeGrafter"/>
</dbReference>
<dbReference type="Proteomes" id="UP001497497">
    <property type="component" value="Unassembled WGS sequence"/>
</dbReference>
<evidence type="ECO:0008006" key="3">
    <source>
        <dbReference type="Google" id="ProtNLM"/>
    </source>
</evidence>
<reference evidence="1 2" key="1">
    <citation type="submission" date="2024-04" db="EMBL/GenBank/DDBJ databases">
        <authorList>
            <consortium name="Genoscope - CEA"/>
            <person name="William W."/>
        </authorList>
    </citation>
    <scope>NUCLEOTIDE SEQUENCE [LARGE SCALE GENOMIC DNA]</scope>
</reference>
<evidence type="ECO:0000313" key="2">
    <source>
        <dbReference type="Proteomes" id="UP001497497"/>
    </source>
</evidence>
<dbReference type="PANTHER" id="PTHR35678">
    <property type="entry name" value="PROTEIN STPG4"/>
    <property type="match status" value="1"/>
</dbReference>
<dbReference type="GO" id="GO:0003682">
    <property type="term" value="F:chromatin binding"/>
    <property type="evidence" value="ECO:0007669"/>
    <property type="project" value="TreeGrafter"/>
</dbReference>
<dbReference type="GO" id="GO:0001940">
    <property type="term" value="C:male pronucleus"/>
    <property type="evidence" value="ECO:0007669"/>
    <property type="project" value="TreeGrafter"/>
</dbReference>
<keyword evidence="2" id="KW-1185">Reference proteome</keyword>
<organism evidence="1 2">
    <name type="scientific">Lymnaea stagnalis</name>
    <name type="common">Great pond snail</name>
    <name type="synonym">Helix stagnalis</name>
    <dbReference type="NCBI Taxonomy" id="6523"/>
    <lineage>
        <taxon>Eukaryota</taxon>
        <taxon>Metazoa</taxon>
        <taxon>Spiralia</taxon>
        <taxon>Lophotrochozoa</taxon>
        <taxon>Mollusca</taxon>
        <taxon>Gastropoda</taxon>
        <taxon>Heterobranchia</taxon>
        <taxon>Euthyneura</taxon>
        <taxon>Panpulmonata</taxon>
        <taxon>Hygrophila</taxon>
        <taxon>Lymnaeoidea</taxon>
        <taxon>Lymnaeidae</taxon>
        <taxon>Lymnaea</taxon>
    </lineage>
</organism>
<gene>
    <name evidence="1" type="ORF">GSLYS_00008962001</name>
</gene>
<dbReference type="PANTHER" id="PTHR35678:SF1">
    <property type="entry name" value="PROTEIN STPG4"/>
    <property type="match status" value="1"/>
</dbReference>
<dbReference type="EMBL" id="CAXITT010000188">
    <property type="protein sequence ID" value="CAL1535002.1"/>
    <property type="molecule type" value="Genomic_DNA"/>
</dbReference>
<dbReference type="GO" id="GO:0001939">
    <property type="term" value="C:female pronucleus"/>
    <property type="evidence" value="ECO:0007669"/>
    <property type="project" value="TreeGrafter"/>
</dbReference>
<sequence>MKKSNPGSPVHIMVRPKVTRSLIESKKRPNWPKIAEAARKTSGSRMKFFQHPWEDRTLLSDAFENPITDRESWWRKDIKITPTPGTYTMTDFLTELSLKPNTYQFRATPRRTMCGNGKGALLLPGGYEYQDFITHLSKKPATYRFKAEERDAKDYLNFGIRDKYVDVPPNAYVVENYMSVDKEIYPVKSSMFRSTTKRFPTYIFRPKDGPSPGSYEIKDTAPKPPAVTSCFRSKTPRFNLPHTKVPDPGTYAKTFQHPMPDTISNLGRQHGLFFTSEFQL</sequence>
<dbReference type="GO" id="GO:0044727">
    <property type="term" value="P:epigenetic programing of male pronucleus"/>
    <property type="evidence" value="ECO:0007669"/>
    <property type="project" value="TreeGrafter"/>
</dbReference>
<proteinExistence type="predicted"/>
<name>A0AAV2HMS6_LYMST</name>
<accession>A0AAV2HMS6</accession>
<dbReference type="AlphaFoldDB" id="A0AAV2HMS6"/>
<evidence type="ECO:0000313" key="1">
    <source>
        <dbReference type="EMBL" id="CAL1535002.1"/>
    </source>
</evidence>
<dbReference type="GO" id="GO:0042393">
    <property type="term" value="F:histone binding"/>
    <property type="evidence" value="ECO:0007669"/>
    <property type="project" value="TreeGrafter"/>
</dbReference>
<protein>
    <recommendedName>
        <fullName evidence="3">Protein STPG4</fullName>
    </recommendedName>
</protein>